<reference evidence="5" key="1">
    <citation type="submission" date="2017-01" db="EMBL/GenBank/DDBJ databases">
        <title>Comparative genomics of anhydrobiosis in the tardigrade Hypsibius dujardini.</title>
        <authorList>
            <person name="Yoshida Y."/>
            <person name="Koutsovoulos G."/>
            <person name="Laetsch D."/>
            <person name="Stevens L."/>
            <person name="Kumar S."/>
            <person name="Horikawa D."/>
            <person name="Ishino K."/>
            <person name="Komine S."/>
            <person name="Tomita M."/>
            <person name="Blaxter M."/>
            <person name="Arakawa K."/>
        </authorList>
    </citation>
    <scope>NUCLEOTIDE SEQUENCE [LARGE SCALE GENOMIC DNA]</scope>
    <source>
        <strain evidence="5">Z151</strain>
    </source>
</reference>
<keyword evidence="5" id="KW-1185">Reference proteome</keyword>
<dbReference type="PANTHER" id="PTHR33963:SF2">
    <property type="entry name" value="MKRN2 OPPOSITE STRAND PROTEIN"/>
    <property type="match status" value="1"/>
</dbReference>
<sequence>MEYLNYDSTSASSISDDNGIANSSDVEDEESPLAHPLPMPLPPPSVVCFQHCVRGRNIFCTAMPSTCPSCHQTLRVDSFLLPPLCIFAPWTSSLTVPCSIVLRTTSGSFLREYNGFEDLHVGISDSNGAVTHYSEDGMQTDAYWEECLSVTVDHSPAVSRCRSDRPAPGVAGDSSRENQCGWDNMISMFKISWRKTIGTRGYCERANNCFDFVWAFVTDYCKQFGDPKTALNLCRTKDCFTEHHFLPVVEKALKFNQLIIGVERDGVLVLENIDNGQ</sequence>
<dbReference type="Pfam" id="PF16044">
    <property type="entry name" value="DUF4796_C"/>
    <property type="match status" value="1"/>
</dbReference>
<dbReference type="PANTHER" id="PTHR33963">
    <property type="entry name" value="MKRN2 OPPOSITE STRAND PROTEIN"/>
    <property type="match status" value="1"/>
</dbReference>
<accession>A0A1W0WRK8</accession>
<dbReference type="OrthoDB" id="10065749at2759"/>
<proteinExistence type="predicted"/>
<dbReference type="Proteomes" id="UP000192578">
    <property type="component" value="Unassembled WGS sequence"/>
</dbReference>
<feature type="compositionally biased region" description="Polar residues" evidence="1">
    <location>
        <begin position="1"/>
        <end position="24"/>
    </location>
</feature>
<dbReference type="InterPro" id="IPR032016">
    <property type="entry name" value="MKRN2OS-like"/>
</dbReference>
<protein>
    <submittedName>
        <fullName evidence="4">MKRN2 opposite strand protein</fullName>
    </submittedName>
</protein>
<feature type="domain" description="MKRN2 opposite strand protein-like C-terminal" evidence="2">
    <location>
        <begin position="83"/>
        <end position="259"/>
    </location>
</feature>
<feature type="region of interest" description="Disordered" evidence="1">
    <location>
        <begin position="1"/>
        <end position="37"/>
    </location>
</feature>
<evidence type="ECO:0000256" key="1">
    <source>
        <dbReference type="SAM" id="MobiDB-lite"/>
    </source>
</evidence>
<dbReference type="Pfam" id="PF22795">
    <property type="entry name" value="DUF4796_N"/>
    <property type="match status" value="1"/>
</dbReference>
<gene>
    <name evidence="4" type="ORF">BV898_08093</name>
</gene>
<dbReference type="AlphaFoldDB" id="A0A1W0WRK8"/>
<dbReference type="InterPro" id="IPR053922">
    <property type="entry name" value="MKRN2OS-like_N"/>
</dbReference>
<evidence type="ECO:0000313" key="4">
    <source>
        <dbReference type="EMBL" id="OQV17797.1"/>
    </source>
</evidence>
<dbReference type="InterPro" id="IPR053921">
    <property type="entry name" value="MKRN2OS-like_C"/>
</dbReference>
<name>A0A1W0WRK8_HYPEX</name>
<feature type="domain" description="MKRN2 opposite strand protein-like N-terminal" evidence="3">
    <location>
        <begin position="44"/>
        <end position="74"/>
    </location>
</feature>
<dbReference type="EMBL" id="MTYJ01000056">
    <property type="protein sequence ID" value="OQV17797.1"/>
    <property type="molecule type" value="Genomic_DNA"/>
</dbReference>
<comment type="caution">
    <text evidence="4">The sequence shown here is derived from an EMBL/GenBank/DDBJ whole genome shotgun (WGS) entry which is preliminary data.</text>
</comment>
<evidence type="ECO:0000313" key="5">
    <source>
        <dbReference type="Proteomes" id="UP000192578"/>
    </source>
</evidence>
<organism evidence="4 5">
    <name type="scientific">Hypsibius exemplaris</name>
    <name type="common">Freshwater tardigrade</name>
    <dbReference type="NCBI Taxonomy" id="2072580"/>
    <lineage>
        <taxon>Eukaryota</taxon>
        <taxon>Metazoa</taxon>
        <taxon>Ecdysozoa</taxon>
        <taxon>Tardigrada</taxon>
        <taxon>Eutardigrada</taxon>
        <taxon>Parachela</taxon>
        <taxon>Hypsibioidea</taxon>
        <taxon>Hypsibiidae</taxon>
        <taxon>Hypsibius</taxon>
    </lineage>
</organism>
<evidence type="ECO:0000259" key="2">
    <source>
        <dbReference type="Pfam" id="PF16044"/>
    </source>
</evidence>
<evidence type="ECO:0000259" key="3">
    <source>
        <dbReference type="Pfam" id="PF22795"/>
    </source>
</evidence>